<evidence type="ECO:0000259" key="4">
    <source>
        <dbReference type="PROSITE" id="PS50853"/>
    </source>
</evidence>
<feature type="signal peptide" evidence="3">
    <location>
        <begin position="1"/>
        <end position="18"/>
    </location>
</feature>
<dbReference type="GO" id="GO:0004553">
    <property type="term" value="F:hydrolase activity, hydrolyzing O-glycosyl compounds"/>
    <property type="evidence" value="ECO:0007669"/>
    <property type="project" value="UniProtKB-ARBA"/>
</dbReference>
<dbReference type="Gene3D" id="2.60.120.200">
    <property type="match status" value="2"/>
</dbReference>
<accession>A0A4Q1K8A5</accession>
<dbReference type="Gene3D" id="2.60.40.10">
    <property type="entry name" value="Immunoglobulins"/>
    <property type="match status" value="2"/>
</dbReference>
<dbReference type="CDD" id="cd00063">
    <property type="entry name" value="FN3"/>
    <property type="match status" value="1"/>
</dbReference>
<keyword evidence="1 3" id="KW-0732">Signal</keyword>
<dbReference type="InterPro" id="IPR036116">
    <property type="entry name" value="FN3_sf"/>
</dbReference>
<reference evidence="6" key="1">
    <citation type="submission" date="2019-01" db="EMBL/GenBank/DDBJ databases">
        <title>Cytophagaceae bacterium strain CAR-16.</title>
        <authorList>
            <person name="Chen W.-M."/>
        </authorList>
    </citation>
    <scope>NUCLEOTIDE SEQUENCE [LARGE SCALE GENOMIC DNA]</scope>
    <source>
        <strain evidence="6">WWJ-16</strain>
    </source>
</reference>
<dbReference type="InterPro" id="IPR026444">
    <property type="entry name" value="Secre_tail"/>
</dbReference>
<dbReference type="InterPro" id="IPR013783">
    <property type="entry name" value="Ig-like_fold"/>
</dbReference>
<dbReference type="PROSITE" id="PS50853">
    <property type="entry name" value="FN3"/>
    <property type="match status" value="1"/>
</dbReference>
<evidence type="ECO:0000256" key="1">
    <source>
        <dbReference type="ARBA" id="ARBA00022729"/>
    </source>
</evidence>
<dbReference type="EMBL" id="SBKN01000006">
    <property type="protein sequence ID" value="RXR21983.1"/>
    <property type="molecule type" value="Genomic_DNA"/>
</dbReference>
<dbReference type="InterPro" id="IPR013320">
    <property type="entry name" value="ConA-like_dom_sf"/>
</dbReference>
<dbReference type="GO" id="GO:0005975">
    <property type="term" value="P:carbohydrate metabolic process"/>
    <property type="evidence" value="ECO:0007669"/>
    <property type="project" value="UniProtKB-ARBA"/>
</dbReference>
<dbReference type="PANTHER" id="PTHR42535:SF2">
    <property type="entry name" value="CHROMOSOME UNDETERMINED SCAFFOLD_146, WHOLE GENOME SHOTGUN SEQUENCE"/>
    <property type="match status" value="1"/>
</dbReference>
<organism evidence="5 6">
    <name type="scientific">Flavobacterium stagni</name>
    <dbReference type="NCBI Taxonomy" id="2506421"/>
    <lineage>
        <taxon>Bacteria</taxon>
        <taxon>Pseudomonadati</taxon>
        <taxon>Bacteroidota</taxon>
        <taxon>Flavobacteriia</taxon>
        <taxon>Flavobacteriales</taxon>
        <taxon>Flavobacteriaceae</taxon>
        <taxon>Flavobacterium</taxon>
    </lineage>
</organism>
<protein>
    <submittedName>
        <fullName evidence="5">T9SS type A sorting domain-containing protein</fullName>
    </submittedName>
</protein>
<name>A0A4Q1K8A5_9FLAO</name>
<dbReference type="OrthoDB" id="1281073at2"/>
<dbReference type="SUPFAM" id="SSF49899">
    <property type="entry name" value="Concanavalin A-like lectins/glucanases"/>
    <property type="match status" value="2"/>
</dbReference>
<feature type="domain" description="Fibronectin type-III" evidence="4">
    <location>
        <begin position="230"/>
        <end position="330"/>
    </location>
</feature>
<keyword evidence="6" id="KW-1185">Reference proteome</keyword>
<dbReference type="AlphaFoldDB" id="A0A4Q1K8A5"/>
<sequence>MKRILLSLLLLSCSMLLAQTPLYQFNFDGNVNNTGTGSVTTPFSSSSTYVADRNGVANGALNGQATGGLSAAVCPNLPLGNAARTLAFWVRFPGASNQPIQTRVVAWGNNAAAQAFGIDMPTATAINYYTWGTANDYQFSASPSTTQWVHIAFTYDGTTLKRYFNGILLSSQTLAINTVAPGGVNKLCLGRYAGDIAGGFSSFYMDDLRVYGTALNNSQIAVLAGYTLPSISNLTATAITNGTATISYGVNSNAVTGATVDSAMLFGTSPTSLATYLPSSATDNHSATTINKSFNMTSLQPNTTYYYKVEATNTVGSTASPVQSFTTQGNPGTPPTVSNLFTSNVGITSFRLNYDVNANGSATSTLVEYGTGFITNPDGSVTGCNATGTATNACFVDITGLPPGADVWYRVRATSAGGVVNTNAGLVSLQDSYVLNSYLPSNVTSTSGTIDVNLNANGYSGVMEVYYNAGTTFDSNTAVMGYSGLFPATQNGILPVTLSGLTPNTTYSFRIGVAGDGGSIYQEVNSSFTTQFAGSAQPIYHFPFNGSINSVDNLVSLQDIGGSPVTYTSNGVTANNAVLFSANGNSDLQATLPNLPQGNTPRTVLVRAQIPAASNPSTRHQIFTWGSGQSLQAYGYMASLSNTDNLNYFWGSSDLTVAANIAGGTWYNFAFTYDCVNAKAYVDGNLIATSPSLTLNTQGTLFKMGEAALAGGGNFSQAIIDDLKIFNVALTPSQIQSFNSQLSQADFSTSLAFTIAPNPIQDTFEIQTEEIVESVAIFTLQGQLVKEVTTKQVDISDLNTGLYLVQISTNSGAKGIQKVSKK</sequence>
<evidence type="ECO:0000313" key="5">
    <source>
        <dbReference type="EMBL" id="RXR21983.1"/>
    </source>
</evidence>
<dbReference type="Pfam" id="PF18962">
    <property type="entry name" value="Por_Secre_tail"/>
    <property type="match status" value="1"/>
</dbReference>
<dbReference type="PANTHER" id="PTHR42535">
    <property type="entry name" value="OOKINETE PROTEIN, PUTATIVE-RELATED"/>
    <property type="match status" value="1"/>
</dbReference>
<comment type="caution">
    <text evidence="5">The sequence shown here is derived from an EMBL/GenBank/DDBJ whole genome shotgun (WGS) entry which is preliminary data.</text>
</comment>
<dbReference type="InterPro" id="IPR003961">
    <property type="entry name" value="FN3_dom"/>
</dbReference>
<dbReference type="InterPro" id="IPR006558">
    <property type="entry name" value="LamG-like"/>
</dbReference>
<dbReference type="NCBIfam" id="TIGR04183">
    <property type="entry name" value="Por_Secre_tail"/>
    <property type="match status" value="1"/>
</dbReference>
<dbReference type="SUPFAM" id="SSF49265">
    <property type="entry name" value="Fibronectin type III"/>
    <property type="match status" value="1"/>
</dbReference>
<evidence type="ECO:0000313" key="6">
    <source>
        <dbReference type="Proteomes" id="UP000289857"/>
    </source>
</evidence>
<feature type="chain" id="PRO_5020711396" evidence="3">
    <location>
        <begin position="19"/>
        <end position="822"/>
    </location>
</feature>
<dbReference type="Pfam" id="PF13385">
    <property type="entry name" value="Laminin_G_3"/>
    <property type="match status" value="2"/>
</dbReference>
<dbReference type="Proteomes" id="UP000289857">
    <property type="component" value="Unassembled WGS sequence"/>
</dbReference>
<proteinExistence type="predicted"/>
<dbReference type="SMART" id="SM00560">
    <property type="entry name" value="LamGL"/>
    <property type="match status" value="1"/>
</dbReference>
<dbReference type="SMART" id="SM00060">
    <property type="entry name" value="FN3"/>
    <property type="match status" value="3"/>
</dbReference>
<gene>
    <name evidence="5" type="ORF">EQG61_10905</name>
</gene>
<evidence type="ECO:0000256" key="3">
    <source>
        <dbReference type="SAM" id="SignalP"/>
    </source>
</evidence>
<dbReference type="RefSeq" id="WP_129461972.1">
    <property type="nucleotide sequence ID" value="NZ_SBKN01000006.1"/>
</dbReference>
<keyword evidence="2" id="KW-1015">Disulfide bond</keyword>
<evidence type="ECO:0000256" key="2">
    <source>
        <dbReference type="ARBA" id="ARBA00023157"/>
    </source>
</evidence>